<accession>A0AAD6ZAY3</accession>
<dbReference type="AlphaFoldDB" id="A0AAD6ZAY3"/>
<organism evidence="2 3">
    <name type="scientific">Mycena albidolilacea</name>
    <dbReference type="NCBI Taxonomy" id="1033008"/>
    <lineage>
        <taxon>Eukaryota</taxon>
        <taxon>Fungi</taxon>
        <taxon>Dikarya</taxon>
        <taxon>Basidiomycota</taxon>
        <taxon>Agaricomycotina</taxon>
        <taxon>Agaricomycetes</taxon>
        <taxon>Agaricomycetidae</taxon>
        <taxon>Agaricales</taxon>
        <taxon>Marasmiineae</taxon>
        <taxon>Mycenaceae</taxon>
        <taxon>Mycena</taxon>
    </lineage>
</organism>
<sequence>MCEGKTRSRQRYVGYRCIIENKNVLVHSPVIPEHVRARSLPPPLPGAWQCLARPASKGHWSGLARSFTEASGDRIRTTKSSHKSGKTSGSDPTVHGEDGMLADIEVQPLVAVAESKSDPTADIKKFFGAPSMRKGKRSPALKLHRKCITCGEYLVAEITTNRRHMAKHASSFVLWAAPLTTRILSTRCSWLILPPLVYPADIWARPSGRCSHTAPLFTHLTADYTPNTEPDCRPHTASPCAPPSLDRLHRWMFACTLSPAVACAPRPAAAHICCRPSIAPPLHPHSAVARIPHRRLCPLPRHRFMRIPPLLMHPAPRCLRTPPRCSSALNACPAAARLRAAVACVPRRRPCIPPQLAHPLPTYLAAAPRVPRCCPPVHVPDHVPHRYSHPVDAPASRCHAPALPSDRLSGPDVFRR</sequence>
<gene>
    <name evidence="2" type="ORF">DFH08DRAFT_972868</name>
</gene>
<feature type="region of interest" description="Disordered" evidence="1">
    <location>
        <begin position="71"/>
        <end position="97"/>
    </location>
</feature>
<evidence type="ECO:0000313" key="2">
    <source>
        <dbReference type="EMBL" id="KAJ7314467.1"/>
    </source>
</evidence>
<reference evidence="2" key="1">
    <citation type="submission" date="2023-03" db="EMBL/GenBank/DDBJ databases">
        <title>Massive genome expansion in bonnet fungi (Mycena s.s.) driven by repeated elements and novel gene families across ecological guilds.</title>
        <authorList>
            <consortium name="Lawrence Berkeley National Laboratory"/>
            <person name="Harder C.B."/>
            <person name="Miyauchi S."/>
            <person name="Viragh M."/>
            <person name="Kuo A."/>
            <person name="Thoen E."/>
            <person name="Andreopoulos B."/>
            <person name="Lu D."/>
            <person name="Skrede I."/>
            <person name="Drula E."/>
            <person name="Henrissat B."/>
            <person name="Morin E."/>
            <person name="Kohler A."/>
            <person name="Barry K."/>
            <person name="LaButti K."/>
            <person name="Morin E."/>
            <person name="Salamov A."/>
            <person name="Lipzen A."/>
            <person name="Mereny Z."/>
            <person name="Hegedus B."/>
            <person name="Baldrian P."/>
            <person name="Stursova M."/>
            <person name="Weitz H."/>
            <person name="Taylor A."/>
            <person name="Grigoriev I.V."/>
            <person name="Nagy L.G."/>
            <person name="Martin F."/>
            <person name="Kauserud H."/>
        </authorList>
    </citation>
    <scope>NUCLEOTIDE SEQUENCE</scope>
    <source>
        <strain evidence="2">CBHHK002</strain>
    </source>
</reference>
<proteinExistence type="predicted"/>
<keyword evidence="3" id="KW-1185">Reference proteome</keyword>
<evidence type="ECO:0000313" key="3">
    <source>
        <dbReference type="Proteomes" id="UP001218218"/>
    </source>
</evidence>
<dbReference type="EMBL" id="JARIHO010000067">
    <property type="protein sequence ID" value="KAJ7314467.1"/>
    <property type="molecule type" value="Genomic_DNA"/>
</dbReference>
<dbReference type="Proteomes" id="UP001218218">
    <property type="component" value="Unassembled WGS sequence"/>
</dbReference>
<name>A0AAD6ZAY3_9AGAR</name>
<evidence type="ECO:0000256" key="1">
    <source>
        <dbReference type="SAM" id="MobiDB-lite"/>
    </source>
</evidence>
<protein>
    <submittedName>
        <fullName evidence="2">Uncharacterized protein</fullName>
    </submittedName>
</protein>
<comment type="caution">
    <text evidence="2">The sequence shown here is derived from an EMBL/GenBank/DDBJ whole genome shotgun (WGS) entry which is preliminary data.</text>
</comment>